<keyword evidence="7" id="KW-1133">Transmembrane helix</keyword>
<dbReference type="EMBL" id="MCGO01000015">
    <property type="protein sequence ID" value="ORY46853.1"/>
    <property type="molecule type" value="Genomic_DNA"/>
</dbReference>
<organism evidence="10 11">
    <name type="scientific">Rhizoclosmatium globosum</name>
    <dbReference type="NCBI Taxonomy" id="329046"/>
    <lineage>
        <taxon>Eukaryota</taxon>
        <taxon>Fungi</taxon>
        <taxon>Fungi incertae sedis</taxon>
        <taxon>Chytridiomycota</taxon>
        <taxon>Chytridiomycota incertae sedis</taxon>
        <taxon>Chytridiomycetes</taxon>
        <taxon>Chytridiales</taxon>
        <taxon>Chytriomycetaceae</taxon>
        <taxon>Rhizoclosmatium</taxon>
    </lineage>
</organism>
<evidence type="ECO:0000256" key="8">
    <source>
        <dbReference type="ARBA" id="ARBA00023136"/>
    </source>
</evidence>
<dbReference type="GO" id="GO:0016020">
    <property type="term" value="C:membrane"/>
    <property type="evidence" value="ECO:0007669"/>
    <property type="project" value="UniProtKB-SubCell"/>
</dbReference>
<dbReference type="GO" id="GO:0000033">
    <property type="term" value="F:alpha-1,3-mannosyltransferase activity"/>
    <property type="evidence" value="ECO:0007669"/>
    <property type="project" value="TreeGrafter"/>
</dbReference>
<evidence type="ECO:0000256" key="4">
    <source>
        <dbReference type="ARBA" id="ARBA00022679"/>
    </source>
</evidence>
<dbReference type="PANTHER" id="PTHR31392:SF1">
    <property type="entry name" value="ALPHA-1,3-MANNOSYLTRANSFERASE MNN1-RELATED"/>
    <property type="match status" value="1"/>
</dbReference>
<comment type="subcellular location">
    <subcellularLocation>
        <location evidence="1">Membrane</location>
        <topology evidence="1">Single-pass type II membrane protein</topology>
    </subcellularLocation>
</comment>
<evidence type="ECO:0000256" key="9">
    <source>
        <dbReference type="ARBA" id="ARBA00023180"/>
    </source>
</evidence>
<evidence type="ECO:0000256" key="7">
    <source>
        <dbReference type="ARBA" id="ARBA00022989"/>
    </source>
</evidence>
<reference evidence="10 11" key="1">
    <citation type="submission" date="2016-07" db="EMBL/GenBank/DDBJ databases">
        <title>Pervasive Adenine N6-methylation of Active Genes in Fungi.</title>
        <authorList>
            <consortium name="DOE Joint Genome Institute"/>
            <person name="Mondo S.J."/>
            <person name="Dannebaum R.O."/>
            <person name="Kuo R.C."/>
            <person name="Labutti K."/>
            <person name="Haridas S."/>
            <person name="Kuo A."/>
            <person name="Salamov A."/>
            <person name="Ahrendt S.R."/>
            <person name="Lipzen A."/>
            <person name="Sullivan W."/>
            <person name="Andreopoulos W.B."/>
            <person name="Clum A."/>
            <person name="Lindquist E."/>
            <person name="Daum C."/>
            <person name="Ramamoorthy G.K."/>
            <person name="Gryganskyi A."/>
            <person name="Culley D."/>
            <person name="Magnuson J.K."/>
            <person name="James T.Y."/>
            <person name="O'Malley M.A."/>
            <person name="Stajich J.E."/>
            <person name="Spatafora J.W."/>
            <person name="Visel A."/>
            <person name="Grigoriev I.V."/>
        </authorList>
    </citation>
    <scope>NUCLEOTIDE SEQUENCE [LARGE SCALE GENOMIC DNA]</scope>
    <source>
        <strain evidence="10 11">JEL800</strain>
    </source>
</reference>
<dbReference type="SUPFAM" id="SSF53448">
    <property type="entry name" value="Nucleotide-diphospho-sugar transferases"/>
    <property type="match status" value="1"/>
</dbReference>
<keyword evidence="8" id="KW-0472">Membrane</keyword>
<dbReference type="InterPro" id="IPR022751">
    <property type="entry name" value="Alpha_mannosyltransferase"/>
</dbReference>
<name>A0A1Y2CIH9_9FUNG</name>
<comment type="similarity">
    <text evidence="2">Belongs to the MNN1/MNT family.</text>
</comment>
<evidence type="ECO:0008006" key="12">
    <source>
        <dbReference type="Google" id="ProtNLM"/>
    </source>
</evidence>
<gene>
    <name evidence="10" type="ORF">BCR33DRAFT_736370</name>
</gene>
<sequence>MPIVPANDDSLNIVIKDLSELRKEKLKAISGQQAFADDPAIMRQTQLNLLSDLEKTIDLDQVQILDYLNGEEGLAHDSVFGGSLLNLEAPFDFVSTWKRVHLYAILADPGGYNYESVSVIENRGFTSNKLTILPDYHEMSRRVRANLIAYTILYEKPSLKNLLLKHDSLNPGNDLVAELESLTKGLTEALYPWFKSGSIRDWQLKFQQSRGTINDTGIVMTGGDGQIETLIHSIVALRTIMKCDLPIEVHFAGEYDLSHEMSESLRVLPNVTPIDLMKIFPDELYAIASWSVKPFAILASSFQKVIFLDADALFFQDPSTLTGFNSFTQYGQVFFHDRGMEREVKGYSQWFKKINPQMSKYASSLRFPNALSWHEQESGVVVVDKSRTGILHSLLFTCAMNSNANREETYAHVFGDKETFWMAMDMARVPYKFVKGYAGALGFREGNSVCGSNYHVDEKLRPMWWNGGILLLKHSSDKLFVQFKEAAVDLDRGIDKWEKEIGMKGSEKPMCFRPVSPKAEIVVLSEELREIGSKYIDLHLNIVSDGWKHFLSNLSI</sequence>
<comment type="caution">
    <text evidence="10">The sequence shown here is derived from an EMBL/GenBank/DDBJ whole genome shotgun (WGS) entry which is preliminary data.</text>
</comment>
<keyword evidence="4" id="KW-0808">Transferase</keyword>
<keyword evidence="6" id="KW-0735">Signal-anchor</keyword>
<evidence type="ECO:0000256" key="2">
    <source>
        <dbReference type="ARBA" id="ARBA00009105"/>
    </source>
</evidence>
<protein>
    <recommendedName>
        <fullName evidence="12">Glycosyltransferase family 71 protein</fullName>
    </recommendedName>
</protein>
<dbReference type="GO" id="GO:0006493">
    <property type="term" value="P:protein O-linked glycosylation"/>
    <property type="evidence" value="ECO:0007669"/>
    <property type="project" value="TreeGrafter"/>
</dbReference>
<keyword evidence="9" id="KW-0325">Glycoprotein</keyword>
<dbReference type="GO" id="GO:0005794">
    <property type="term" value="C:Golgi apparatus"/>
    <property type="evidence" value="ECO:0007669"/>
    <property type="project" value="TreeGrafter"/>
</dbReference>
<dbReference type="Proteomes" id="UP000193642">
    <property type="component" value="Unassembled WGS sequence"/>
</dbReference>
<evidence type="ECO:0000256" key="3">
    <source>
        <dbReference type="ARBA" id="ARBA00022676"/>
    </source>
</evidence>
<evidence type="ECO:0000256" key="5">
    <source>
        <dbReference type="ARBA" id="ARBA00022692"/>
    </source>
</evidence>
<evidence type="ECO:0000313" key="10">
    <source>
        <dbReference type="EMBL" id="ORY46853.1"/>
    </source>
</evidence>
<dbReference type="InterPro" id="IPR029044">
    <property type="entry name" value="Nucleotide-diphossugar_trans"/>
</dbReference>
<dbReference type="AlphaFoldDB" id="A0A1Y2CIH9"/>
<keyword evidence="3" id="KW-0328">Glycosyltransferase</keyword>
<evidence type="ECO:0000256" key="6">
    <source>
        <dbReference type="ARBA" id="ARBA00022968"/>
    </source>
</evidence>
<accession>A0A1Y2CIH9</accession>
<keyword evidence="5" id="KW-0812">Transmembrane</keyword>
<proteinExistence type="inferred from homology"/>
<dbReference type="STRING" id="329046.A0A1Y2CIH9"/>
<evidence type="ECO:0000256" key="1">
    <source>
        <dbReference type="ARBA" id="ARBA00004606"/>
    </source>
</evidence>
<dbReference type="PANTHER" id="PTHR31392">
    <property type="entry name" value="ALPHA-1,3-MANNOSYLTRANSFERASE MNN1-RELATED"/>
    <property type="match status" value="1"/>
</dbReference>
<dbReference type="Pfam" id="PF11051">
    <property type="entry name" value="Mannosyl_trans3"/>
    <property type="match status" value="1"/>
</dbReference>
<keyword evidence="11" id="KW-1185">Reference proteome</keyword>
<dbReference type="OrthoDB" id="430354at2759"/>
<evidence type="ECO:0000313" key="11">
    <source>
        <dbReference type="Proteomes" id="UP000193642"/>
    </source>
</evidence>